<dbReference type="EMBL" id="LN854558">
    <property type="protein sequence ID" value="CRL46832.1"/>
    <property type="molecule type" value="Genomic_DNA"/>
</dbReference>
<evidence type="ECO:0000313" key="1">
    <source>
        <dbReference type="EMBL" id="CRL46832.1"/>
    </source>
</evidence>
<geneLocation type="plasmid" evidence="2">
    <name>psg1</name>
</geneLocation>
<dbReference type="Proteomes" id="UP000245838">
    <property type="component" value="Plasmid psg1"/>
</dbReference>
<sequence length="64" mass="6843">MMGGLVILAAVSAGLMWALLSVSPRASQGALSAAQRQGVVSICWRIRPSCWRSASSWTRRNSVP</sequence>
<accession>A0A193QNV8</accession>
<organism evidence="1 2">
    <name type="scientific">Sodalis glossinidius (strain morsitans)</name>
    <dbReference type="NCBI Taxonomy" id="343509"/>
    <lineage>
        <taxon>Bacteria</taxon>
        <taxon>Pseudomonadati</taxon>
        <taxon>Pseudomonadota</taxon>
        <taxon>Gammaproteobacteria</taxon>
        <taxon>Enterobacterales</taxon>
        <taxon>Bruguierivoracaceae</taxon>
        <taxon>Sodalis</taxon>
    </lineage>
</organism>
<evidence type="ECO:0000313" key="2">
    <source>
        <dbReference type="Proteomes" id="UP000245838"/>
    </source>
</evidence>
<name>A0A193QNV8_SODGM</name>
<protein>
    <submittedName>
        <fullName evidence="1">Uncharacterized protein</fullName>
    </submittedName>
</protein>
<proteinExistence type="predicted"/>
<dbReference type="AlphaFoldDB" id="A0A193QNV8"/>
<gene>
    <name evidence="1" type="ORF">SGGMMB4_05796</name>
</gene>
<reference evidence="2" key="1">
    <citation type="submission" date="2015-05" db="EMBL/GenBank/DDBJ databases">
        <authorList>
            <person name="Goodhead I."/>
        </authorList>
    </citation>
    <scope>NUCLEOTIDE SEQUENCE [LARGE SCALE GENOMIC DNA]</scope>
    <source>
        <strain evidence="2">morsitans</strain>
        <plasmid evidence="2">psg1</plasmid>
    </source>
</reference>